<name>A0A8S3ERA0_9BILA</name>
<evidence type="ECO:0000313" key="2">
    <source>
        <dbReference type="EMBL" id="CAF5077956.1"/>
    </source>
</evidence>
<evidence type="ECO:0000256" key="1">
    <source>
        <dbReference type="SAM" id="SignalP"/>
    </source>
</evidence>
<evidence type="ECO:0000313" key="3">
    <source>
        <dbReference type="Proteomes" id="UP000681720"/>
    </source>
</evidence>
<dbReference type="EMBL" id="CAJOBJ010242377">
    <property type="protein sequence ID" value="CAF5077956.1"/>
    <property type="molecule type" value="Genomic_DNA"/>
</dbReference>
<gene>
    <name evidence="2" type="ORF">GIL414_LOCUS61543</name>
</gene>
<dbReference type="Proteomes" id="UP000681720">
    <property type="component" value="Unassembled WGS sequence"/>
</dbReference>
<organism evidence="2 3">
    <name type="scientific">Rotaria magnacalcarata</name>
    <dbReference type="NCBI Taxonomy" id="392030"/>
    <lineage>
        <taxon>Eukaryota</taxon>
        <taxon>Metazoa</taxon>
        <taxon>Spiralia</taxon>
        <taxon>Gnathifera</taxon>
        <taxon>Rotifera</taxon>
        <taxon>Eurotatoria</taxon>
        <taxon>Bdelloidea</taxon>
        <taxon>Philodinida</taxon>
        <taxon>Philodinidae</taxon>
        <taxon>Rotaria</taxon>
    </lineage>
</organism>
<accession>A0A8S3ERA0</accession>
<feature type="chain" id="PRO_5035747951" evidence="1">
    <location>
        <begin position="20"/>
        <end position="65"/>
    </location>
</feature>
<reference evidence="2" key="1">
    <citation type="submission" date="2021-02" db="EMBL/GenBank/DDBJ databases">
        <authorList>
            <person name="Nowell W R."/>
        </authorList>
    </citation>
    <scope>NUCLEOTIDE SEQUENCE</scope>
</reference>
<sequence length="65" mass="7461">MRQIIFLTLVAFLTNKCSCQRGFPEQFQAKLNITELQSVQTSTSRIQPLLYDYTNSRARFDITGG</sequence>
<feature type="non-terminal residue" evidence="2">
    <location>
        <position position="65"/>
    </location>
</feature>
<comment type="caution">
    <text evidence="2">The sequence shown here is derived from an EMBL/GenBank/DDBJ whole genome shotgun (WGS) entry which is preliminary data.</text>
</comment>
<protein>
    <submittedName>
        <fullName evidence="2">Uncharacterized protein</fullName>
    </submittedName>
</protein>
<feature type="signal peptide" evidence="1">
    <location>
        <begin position="1"/>
        <end position="19"/>
    </location>
</feature>
<dbReference type="AlphaFoldDB" id="A0A8S3ERA0"/>
<proteinExistence type="predicted"/>
<keyword evidence="1" id="KW-0732">Signal</keyword>